<dbReference type="GO" id="GO:0003887">
    <property type="term" value="F:DNA-directed DNA polymerase activity"/>
    <property type="evidence" value="ECO:0007669"/>
    <property type="project" value="UniProtKB-EC"/>
</dbReference>
<evidence type="ECO:0000313" key="3">
    <source>
        <dbReference type="Proteomes" id="UP000037178"/>
    </source>
</evidence>
<dbReference type="PANTHER" id="PTHR11669">
    <property type="entry name" value="REPLICATION FACTOR C / DNA POLYMERASE III GAMMA-TAU SUBUNIT"/>
    <property type="match status" value="1"/>
</dbReference>
<dbReference type="Proteomes" id="UP000037178">
    <property type="component" value="Unassembled WGS sequence"/>
</dbReference>
<dbReference type="AlphaFoldDB" id="A0A0J9E4M6"/>
<evidence type="ECO:0000313" key="2">
    <source>
        <dbReference type="EMBL" id="KMW57701.1"/>
    </source>
</evidence>
<dbReference type="SUPFAM" id="SSF52540">
    <property type="entry name" value="P-loop containing nucleoside triphosphate hydrolases"/>
    <property type="match status" value="1"/>
</dbReference>
<keyword evidence="3" id="KW-1185">Reference proteome</keyword>
<reference evidence="2 3" key="1">
    <citation type="submission" date="2015-06" db="EMBL/GenBank/DDBJ databases">
        <title>Draft genome sequence of an Alphaproteobacteria species associated to the Mediterranean sponge Oscarella lobularis.</title>
        <authorList>
            <person name="Jourda C."/>
            <person name="Santini S."/>
            <person name="Claverie J.-M."/>
        </authorList>
    </citation>
    <scope>NUCLEOTIDE SEQUENCE [LARGE SCALE GENOMIC DNA]</scope>
    <source>
        <strain evidence="2">IGS</strain>
    </source>
</reference>
<dbReference type="SMART" id="SM00382">
    <property type="entry name" value="AAA"/>
    <property type="match status" value="1"/>
</dbReference>
<dbReference type="STRING" id="1675527.AIOL_002668"/>
<dbReference type="InterPro" id="IPR050238">
    <property type="entry name" value="DNA_Rep/Repair_Clamp_Loader"/>
</dbReference>
<dbReference type="Gene3D" id="3.40.50.300">
    <property type="entry name" value="P-loop containing nucleotide triphosphate hydrolases"/>
    <property type="match status" value="1"/>
</dbReference>
<accession>A0A0J9E4M6</accession>
<keyword evidence="2" id="KW-0808">Transferase</keyword>
<dbReference type="Pfam" id="PF13177">
    <property type="entry name" value="DNA_pol3_delta2"/>
    <property type="match status" value="1"/>
</dbReference>
<dbReference type="PATRIC" id="fig|1675527.3.peg.2796"/>
<dbReference type="OrthoDB" id="9811073at2"/>
<dbReference type="InterPro" id="IPR003593">
    <property type="entry name" value="AAA+_ATPase"/>
</dbReference>
<dbReference type="GO" id="GO:0006261">
    <property type="term" value="P:DNA-templated DNA replication"/>
    <property type="evidence" value="ECO:0007669"/>
    <property type="project" value="TreeGrafter"/>
</dbReference>
<dbReference type="GO" id="GO:0009360">
    <property type="term" value="C:DNA polymerase III complex"/>
    <property type="evidence" value="ECO:0007669"/>
    <property type="project" value="TreeGrafter"/>
</dbReference>
<feature type="domain" description="AAA+ ATPase" evidence="1">
    <location>
        <begin position="44"/>
        <end position="204"/>
    </location>
</feature>
<dbReference type="EMBL" id="LFTY01000002">
    <property type="protein sequence ID" value="KMW57701.1"/>
    <property type="molecule type" value="Genomic_DNA"/>
</dbReference>
<sequence>MIDPEDIPQPDCAPGAPHPREAQHLIGQEAAERDFLAAYNGQRLHHAWLITGPRGAGKATLAWRLARFLLATPIDDGGLFGAPEPPETLDIAPDHPVNARVLALSEPRQALLRRPWDDKTERLRAEITVDEVRKLKAFFSLSATDGGRRVVIVDAADEMNVNAANALLKLLEEPPADTVLLLVCHQPARLLPTIRSRCRVLRCEPLSPQDIATVLTNSDAPETDDPEALAALSGGSPGAALRLLNQDGLALYKSLVEVFSQPRDRQAALTLSNAMVGRQNAEKLALLLELLDHFMARLACAGVTGPPAPEAAPGEAALFAQLCPSPAHARRWASLQQEISARARHAVAVNLDPAALILDIVIKFHETAADMAA</sequence>
<protein>
    <submittedName>
        <fullName evidence="2">DNA polymerase III delta prime subunit</fullName>
        <ecNumber evidence="2">2.7.7.7</ecNumber>
    </submittedName>
</protein>
<evidence type="ECO:0000259" key="1">
    <source>
        <dbReference type="SMART" id="SM00382"/>
    </source>
</evidence>
<dbReference type="RefSeq" id="WP_049643403.1">
    <property type="nucleotide sequence ID" value="NZ_LFTY01000002.1"/>
</dbReference>
<dbReference type="NCBIfam" id="NF005677">
    <property type="entry name" value="PRK07471.1"/>
    <property type="match status" value="1"/>
</dbReference>
<keyword evidence="2" id="KW-0548">Nucleotidyltransferase</keyword>
<name>A0A0J9E4M6_9RHOB</name>
<dbReference type="PANTHER" id="PTHR11669:SF8">
    <property type="entry name" value="DNA POLYMERASE III SUBUNIT DELTA"/>
    <property type="match status" value="1"/>
</dbReference>
<organism evidence="2 3">
    <name type="scientific">Candidatus Rhodobacter oscarellae</name>
    <dbReference type="NCBI Taxonomy" id="1675527"/>
    <lineage>
        <taxon>Bacteria</taxon>
        <taxon>Pseudomonadati</taxon>
        <taxon>Pseudomonadota</taxon>
        <taxon>Alphaproteobacteria</taxon>
        <taxon>Rhodobacterales</taxon>
        <taxon>Rhodobacter group</taxon>
        <taxon>Rhodobacter</taxon>
    </lineage>
</organism>
<gene>
    <name evidence="2" type="ORF">AIOL_002668</name>
</gene>
<dbReference type="InterPro" id="IPR027417">
    <property type="entry name" value="P-loop_NTPase"/>
</dbReference>
<dbReference type="EC" id="2.7.7.7" evidence="2"/>
<comment type="caution">
    <text evidence="2">The sequence shown here is derived from an EMBL/GenBank/DDBJ whole genome shotgun (WGS) entry which is preliminary data.</text>
</comment>
<proteinExistence type="predicted"/>